<keyword evidence="1" id="KW-0464">Manganese</keyword>
<proteinExistence type="predicted"/>
<reference evidence="3" key="1">
    <citation type="submission" date="2020-04" db="EMBL/GenBank/DDBJ databases">
        <authorList>
            <person name="Zhang T."/>
        </authorList>
    </citation>
    <scope>NUCLEOTIDE SEQUENCE</scope>
    <source>
        <strain evidence="3">HKST-UBA02</strain>
    </source>
</reference>
<feature type="binding site" evidence="1">
    <location>
        <position position="108"/>
    </location>
    <ligand>
        <name>Mn(2+)</name>
        <dbReference type="ChEBI" id="CHEBI:29035"/>
        <label>2</label>
    </ligand>
</feature>
<dbReference type="InterPro" id="IPR002933">
    <property type="entry name" value="Peptidase_M20"/>
</dbReference>
<dbReference type="SUPFAM" id="SSF55031">
    <property type="entry name" value="Bacterial exopeptidase dimerisation domain"/>
    <property type="match status" value="1"/>
</dbReference>
<evidence type="ECO:0000259" key="2">
    <source>
        <dbReference type="Pfam" id="PF07687"/>
    </source>
</evidence>
<dbReference type="Pfam" id="PF01546">
    <property type="entry name" value="Peptidase_M20"/>
    <property type="match status" value="1"/>
</dbReference>
<keyword evidence="1" id="KW-0479">Metal-binding</keyword>
<dbReference type="PIRSF" id="PIRSF005962">
    <property type="entry name" value="Pept_M20D_amidohydro"/>
    <property type="match status" value="1"/>
</dbReference>
<dbReference type="PANTHER" id="PTHR11014:SF169">
    <property type="entry name" value="CLAN MH, FAMILY M20, PEPTIDASE T-LIKE METALLOPEPTIDASE"/>
    <property type="match status" value="1"/>
</dbReference>
<dbReference type="SUPFAM" id="SSF53187">
    <property type="entry name" value="Zn-dependent exopeptidases"/>
    <property type="match status" value="1"/>
</dbReference>
<feature type="binding site" evidence="1">
    <location>
        <position position="143"/>
    </location>
    <ligand>
        <name>Mn(2+)</name>
        <dbReference type="ChEBI" id="CHEBI:29035"/>
        <label>2</label>
    </ligand>
</feature>
<protein>
    <submittedName>
        <fullName evidence="3">Amidohydrolase</fullName>
    </submittedName>
</protein>
<dbReference type="Gene3D" id="3.30.70.360">
    <property type="match status" value="1"/>
</dbReference>
<evidence type="ECO:0000313" key="3">
    <source>
        <dbReference type="EMBL" id="MCA9755538.1"/>
    </source>
</evidence>
<dbReference type="InterPro" id="IPR011650">
    <property type="entry name" value="Peptidase_M20_dimer"/>
</dbReference>
<dbReference type="PANTHER" id="PTHR11014">
    <property type="entry name" value="PEPTIDASE M20 FAMILY MEMBER"/>
    <property type="match status" value="1"/>
</dbReference>
<dbReference type="Gene3D" id="3.40.630.10">
    <property type="entry name" value="Zn peptidases"/>
    <property type="match status" value="1"/>
</dbReference>
<dbReference type="Pfam" id="PF07687">
    <property type="entry name" value="M20_dimer"/>
    <property type="match status" value="1"/>
</dbReference>
<evidence type="ECO:0000313" key="4">
    <source>
        <dbReference type="Proteomes" id="UP000739538"/>
    </source>
</evidence>
<dbReference type="GO" id="GO:0016787">
    <property type="term" value="F:hydrolase activity"/>
    <property type="evidence" value="ECO:0007669"/>
    <property type="project" value="InterPro"/>
</dbReference>
<dbReference type="InterPro" id="IPR017439">
    <property type="entry name" value="Amidohydrolase"/>
</dbReference>
<comment type="cofactor">
    <cofactor evidence="1">
        <name>Mn(2+)</name>
        <dbReference type="ChEBI" id="CHEBI:29035"/>
    </cofactor>
    <text evidence="1">The Mn(2+) ion enhances activity.</text>
</comment>
<comment type="caution">
    <text evidence="3">The sequence shown here is derived from an EMBL/GenBank/DDBJ whole genome shotgun (WGS) entry which is preliminary data.</text>
</comment>
<feature type="domain" description="Peptidase M20 dimerisation" evidence="2">
    <location>
        <begin position="188"/>
        <end position="303"/>
    </location>
</feature>
<feature type="binding site" evidence="1">
    <location>
        <position position="110"/>
    </location>
    <ligand>
        <name>Mn(2+)</name>
        <dbReference type="ChEBI" id="CHEBI:29035"/>
        <label>2</label>
    </ligand>
</feature>
<feature type="binding site" evidence="1">
    <location>
        <position position="377"/>
    </location>
    <ligand>
        <name>Mn(2+)</name>
        <dbReference type="ChEBI" id="CHEBI:29035"/>
        <label>2</label>
    </ligand>
</feature>
<accession>A0A956NCU8</accession>
<evidence type="ECO:0000256" key="1">
    <source>
        <dbReference type="PIRSR" id="PIRSR005962-1"/>
    </source>
</evidence>
<dbReference type="GO" id="GO:0046872">
    <property type="term" value="F:metal ion binding"/>
    <property type="evidence" value="ECO:0007669"/>
    <property type="project" value="UniProtKB-KW"/>
</dbReference>
<dbReference type="Proteomes" id="UP000739538">
    <property type="component" value="Unassembled WGS sequence"/>
</dbReference>
<dbReference type="EMBL" id="JAGQHS010000025">
    <property type="protein sequence ID" value="MCA9755538.1"/>
    <property type="molecule type" value="Genomic_DNA"/>
</dbReference>
<dbReference type="AlphaFoldDB" id="A0A956NCU8"/>
<name>A0A956NCU8_UNCEI</name>
<reference evidence="3" key="2">
    <citation type="journal article" date="2021" name="Microbiome">
        <title>Successional dynamics and alternative stable states in a saline activated sludge microbial community over 9 years.</title>
        <authorList>
            <person name="Wang Y."/>
            <person name="Ye J."/>
            <person name="Ju F."/>
            <person name="Liu L."/>
            <person name="Boyd J.A."/>
            <person name="Deng Y."/>
            <person name="Parks D.H."/>
            <person name="Jiang X."/>
            <person name="Yin X."/>
            <person name="Woodcroft B.J."/>
            <person name="Tyson G.W."/>
            <person name="Hugenholtz P."/>
            <person name="Polz M.F."/>
            <person name="Zhang T."/>
        </authorList>
    </citation>
    <scope>NUCLEOTIDE SEQUENCE</scope>
    <source>
        <strain evidence="3">HKST-UBA02</strain>
    </source>
</reference>
<dbReference type="NCBIfam" id="TIGR01891">
    <property type="entry name" value="amidohydrolases"/>
    <property type="match status" value="1"/>
</dbReference>
<dbReference type="InterPro" id="IPR036264">
    <property type="entry name" value="Bact_exopeptidase_dim_dom"/>
</dbReference>
<feature type="binding site" evidence="1">
    <location>
        <position position="169"/>
    </location>
    <ligand>
        <name>Mn(2+)</name>
        <dbReference type="ChEBI" id="CHEBI:29035"/>
        <label>2</label>
    </ligand>
</feature>
<organism evidence="3 4">
    <name type="scientific">Eiseniibacteriota bacterium</name>
    <dbReference type="NCBI Taxonomy" id="2212470"/>
    <lineage>
        <taxon>Bacteria</taxon>
        <taxon>Candidatus Eiseniibacteriota</taxon>
    </lineage>
</organism>
<gene>
    <name evidence="3" type="ORF">KDA27_07030</name>
</gene>
<sequence length="408" mass="43813">MTENPGRAIPVRPRGDDDEQVELRRELHRYPDLSNQEGATAARLRGYLERHRPDRIVTGVGGSGLLAVFRGESPGPRIAFRAELDALPIEESLDLEYGSTVPGVSHKCGHDGHMAIVAGLAPILARRRPLRGEVLLLFQPAEETGEGAARVVQAPAFTELAPDRIYALHNLPGFSLGTVVVRRDVFASGSIGLDIRLYGVTSHAAEPERGVSPARAVAKLIETISTIGPPESAPLEDPPGMSTPKTSVPGTLATVIHARVGDPAFGVTPGYGEVLATLRSPDSGELARLTDRIETLARNVAAERGLRVELERTEEFHATTNDPECAEVVRRAAQSLGSEVNVPEQPFRWSEDFGRFTEVGAGVLFGLGSGTDQPALHRPEYDFPDELLSLGTNLLLEIVSIELGLPLA</sequence>